<name>A0A919CMV6_9PROT</name>
<protein>
    <submittedName>
        <fullName evidence="2">NAD/FAD-binding protein</fullName>
    </submittedName>
</protein>
<dbReference type="EMBL" id="BMZS01000001">
    <property type="protein sequence ID" value="GHD40479.1"/>
    <property type="molecule type" value="Genomic_DNA"/>
</dbReference>
<sequence length="447" mass="48944">MRIAVIGSGISGLSAAWLLSRRYQVTLYEKHERLGGHSNTVTVDYDGVPVDVDTGFIVYNERTYPNLVRLFRHLGVETQASDMSFGVSVDGGRLEYEGSLRGLVAQPANLLSPRYWRMLGDTVRFFRSAAALLEQPDAGPTPGGPTLGEWLAREGYGEGFVEDHILPMGAAIWSCPVATMLDFPARSFVQFFENHQLLNLIERPQWRTVAGGSRRYVARIAHDLPGRIRSATPVVRVTPGPAGVTVTGADGESATYDHVVLATHGDQALRLIAEPTADEVGVLGRFRYQPNVAVLHRDPAQMPKRRAAWAAWNYQADRDEPGDRRVALTYWMNRLQNLDPDRPLFVTMNPLHEPDPAAVFARISYEHPVFDTAAIAAQRALPAIQGRRRLWFCGSYAGWGFHEDGLKAGIAVATALGVAPPWPCDVAPADFSEDPAAGAPILADAAD</sequence>
<comment type="caution">
    <text evidence="2">The sequence shown here is derived from an EMBL/GenBank/DDBJ whole genome shotgun (WGS) entry which is preliminary data.</text>
</comment>
<evidence type="ECO:0000259" key="1">
    <source>
        <dbReference type="Pfam" id="PF01593"/>
    </source>
</evidence>
<evidence type="ECO:0000313" key="2">
    <source>
        <dbReference type="EMBL" id="GHD40479.1"/>
    </source>
</evidence>
<dbReference type="Pfam" id="PF01593">
    <property type="entry name" value="Amino_oxidase"/>
    <property type="match status" value="1"/>
</dbReference>
<dbReference type="SUPFAM" id="SSF51905">
    <property type="entry name" value="FAD/NAD(P)-binding domain"/>
    <property type="match status" value="1"/>
</dbReference>
<gene>
    <name evidence="2" type="ORF">GCM10017083_03790</name>
</gene>
<dbReference type="Proteomes" id="UP000630353">
    <property type="component" value="Unassembled WGS sequence"/>
</dbReference>
<dbReference type="GO" id="GO:0016491">
    <property type="term" value="F:oxidoreductase activity"/>
    <property type="evidence" value="ECO:0007669"/>
    <property type="project" value="InterPro"/>
</dbReference>
<dbReference type="InterPro" id="IPR050464">
    <property type="entry name" value="Zeta_carotene_desat/Oxidored"/>
</dbReference>
<dbReference type="Gene3D" id="3.30.70.1990">
    <property type="match status" value="1"/>
</dbReference>
<dbReference type="InterPro" id="IPR036188">
    <property type="entry name" value="FAD/NAD-bd_sf"/>
</dbReference>
<dbReference type="PANTHER" id="PTHR42923">
    <property type="entry name" value="PROTOPORPHYRINOGEN OXIDASE"/>
    <property type="match status" value="1"/>
</dbReference>
<dbReference type="Gene3D" id="1.10.405.20">
    <property type="match status" value="1"/>
</dbReference>
<dbReference type="FunFam" id="1.10.405.20:FF:000001">
    <property type="entry name" value="Amine oxidase"/>
    <property type="match status" value="1"/>
</dbReference>
<evidence type="ECO:0000313" key="3">
    <source>
        <dbReference type="Proteomes" id="UP000630353"/>
    </source>
</evidence>
<dbReference type="Gene3D" id="3.50.50.60">
    <property type="entry name" value="FAD/NAD(P)-binding domain"/>
    <property type="match status" value="1"/>
</dbReference>
<reference evidence="2" key="1">
    <citation type="journal article" date="2014" name="Int. J. Syst. Evol. Microbiol.">
        <title>Complete genome sequence of Corynebacterium casei LMG S-19264T (=DSM 44701T), isolated from a smear-ripened cheese.</title>
        <authorList>
            <consortium name="US DOE Joint Genome Institute (JGI-PGF)"/>
            <person name="Walter F."/>
            <person name="Albersmeier A."/>
            <person name="Kalinowski J."/>
            <person name="Ruckert C."/>
        </authorList>
    </citation>
    <scope>NUCLEOTIDE SEQUENCE</scope>
    <source>
        <strain evidence="2">KCTC 42651</strain>
    </source>
</reference>
<keyword evidence="3" id="KW-1185">Reference proteome</keyword>
<accession>A0A919CMV6</accession>
<dbReference type="RefSeq" id="WP_189987212.1">
    <property type="nucleotide sequence ID" value="NZ_BMZS01000001.1"/>
</dbReference>
<feature type="domain" description="Amine oxidase" evidence="1">
    <location>
        <begin position="10"/>
        <end position="294"/>
    </location>
</feature>
<organism evidence="2 3">
    <name type="scientific">Thalassobaculum fulvum</name>
    <dbReference type="NCBI Taxonomy" id="1633335"/>
    <lineage>
        <taxon>Bacteria</taxon>
        <taxon>Pseudomonadati</taxon>
        <taxon>Pseudomonadota</taxon>
        <taxon>Alphaproteobacteria</taxon>
        <taxon>Rhodospirillales</taxon>
        <taxon>Thalassobaculaceae</taxon>
        <taxon>Thalassobaculum</taxon>
    </lineage>
</organism>
<reference evidence="2" key="2">
    <citation type="submission" date="2020-09" db="EMBL/GenBank/DDBJ databases">
        <authorList>
            <person name="Sun Q."/>
            <person name="Kim S."/>
        </authorList>
    </citation>
    <scope>NUCLEOTIDE SEQUENCE</scope>
    <source>
        <strain evidence="2">KCTC 42651</strain>
    </source>
</reference>
<dbReference type="InterPro" id="IPR002937">
    <property type="entry name" value="Amino_oxidase"/>
</dbReference>
<dbReference type="AlphaFoldDB" id="A0A919CMV6"/>
<dbReference type="PANTHER" id="PTHR42923:SF17">
    <property type="entry name" value="AMINE OXIDASE DOMAIN-CONTAINING PROTEIN"/>
    <property type="match status" value="1"/>
</dbReference>
<proteinExistence type="predicted"/>